<dbReference type="NCBIfam" id="TIGR01901">
    <property type="entry name" value="adhes_NPXG"/>
    <property type="match status" value="1"/>
</dbReference>
<proteinExistence type="predicted"/>
<dbReference type="InterPro" id="IPR025157">
    <property type="entry name" value="Hemagglutinin_rpt"/>
</dbReference>
<name>A0A157SL34_9BORD</name>
<accession>A0A157SL34</accession>
<dbReference type="Pfam" id="PF05594">
    <property type="entry name" value="Fil_haemagg"/>
    <property type="match status" value="9"/>
</dbReference>
<dbReference type="KEGG" id="btrm:SAMEA390648702656"/>
<dbReference type="CDD" id="cd20730">
    <property type="entry name" value="PoNe_FilH-like"/>
    <property type="match status" value="1"/>
</dbReference>
<dbReference type="Gene3D" id="2.160.20.10">
    <property type="entry name" value="Single-stranded right-handed beta-helix, Pectin lyase-like"/>
    <property type="match status" value="1"/>
</dbReference>
<dbReference type="InterPro" id="IPR024973">
    <property type="entry name" value="ESPR"/>
</dbReference>
<dbReference type="STRING" id="123899.SAMEA3906487_02656"/>
<evidence type="ECO:0000313" key="4">
    <source>
        <dbReference type="Proteomes" id="UP000076825"/>
    </source>
</evidence>
<evidence type="ECO:0000259" key="2">
    <source>
        <dbReference type="SMART" id="SM00912"/>
    </source>
</evidence>
<feature type="domain" description="Filamentous haemagglutinin FhaB/tRNA nuclease CdiA-like TPS" evidence="2">
    <location>
        <begin position="86"/>
        <end position="206"/>
    </location>
</feature>
<dbReference type="InterPro" id="IPR011050">
    <property type="entry name" value="Pectin_lyase_fold/virulence"/>
</dbReference>
<feature type="region of interest" description="Disordered" evidence="1">
    <location>
        <begin position="1251"/>
        <end position="1275"/>
    </location>
</feature>
<feature type="compositionally biased region" description="Basic and acidic residues" evidence="1">
    <location>
        <begin position="695"/>
        <end position="708"/>
    </location>
</feature>
<dbReference type="Proteomes" id="UP000076825">
    <property type="component" value="Chromosome 1"/>
</dbReference>
<feature type="region of interest" description="Disordered" evidence="1">
    <location>
        <begin position="690"/>
        <end position="712"/>
    </location>
</feature>
<dbReference type="InterPro" id="IPR012334">
    <property type="entry name" value="Pectin_lyas_fold"/>
</dbReference>
<dbReference type="eggNOG" id="COG3210">
    <property type="taxonomic scope" value="Bacteria"/>
</dbReference>
<reference evidence="3 4" key="1">
    <citation type="submission" date="2016-04" db="EMBL/GenBank/DDBJ databases">
        <authorList>
            <consortium name="Pathogen Informatics"/>
        </authorList>
    </citation>
    <scope>NUCLEOTIDE SEQUENCE [LARGE SCALE GENOMIC DNA]</scope>
    <source>
        <strain evidence="3 4">H044680328</strain>
    </source>
</reference>
<dbReference type="Pfam" id="PF05860">
    <property type="entry name" value="TPS"/>
    <property type="match status" value="1"/>
</dbReference>
<dbReference type="InterPro" id="IPR008638">
    <property type="entry name" value="FhaB/CdiA-like_TPS"/>
</dbReference>
<feature type="compositionally biased region" description="Low complexity" evidence="1">
    <location>
        <begin position="2203"/>
        <end position="2213"/>
    </location>
</feature>
<organism evidence="3 4">
    <name type="scientific">Bordetella trematum</name>
    <dbReference type="NCBI Taxonomy" id="123899"/>
    <lineage>
        <taxon>Bacteria</taxon>
        <taxon>Pseudomonadati</taxon>
        <taxon>Pseudomonadota</taxon>
        <taxon>Betaproteobacteria</taxon>
        <taxon>Burkholderiales</taxon>
        <taxon>Alcaligenaceae</taxon>
        <taxon>Bordetella</taxon>
    </lineage>
</organism>
<feature type="region of interest" description="Disordered" evidence="1">
    <location>
        <begin position="414"/>
        <end position="463"/>
    </location>
</feature>
<dbReference type="EMBL" id="LT546645">
    <property type="protein sequence ID" value="SAI71178.1"/>
    <property type="molecule type" value="Genomic_DNA"/>
</dbReference>
<sequence>MNKHLYRIVFNRALGLCQVVADIARRNRPGANPGAAGRRFMAARNPLRLALMLALGQALIVPLADAQLVADPGAPGNQRPTVLEAANGVPLVNIQTPSAAGVSRNAYEQFNVEQQGAILNNSRTNTQTQLGGWVQGNPWLARGAARVILNEVNASDPSRLHGYLEVAGERAQLVIASPAGISCDGCGFINADRATLTTGKPIVTGASLEGYRVQGGAIRIQGKGMDASATDYTDLIARSVKANAGIWARQLQVTTGANEVSADHAKVQRQAARGEAPAFALDVGALGGMYSQKIVLVGTEHGVGMRNAGALGALGAQAGQLVVTADGRLENSGTMQAATDTRIDARGGVANAGTLSAGRELGVTTPRDIDNSRGTLNARRIQANAQSLKNRGGAIEQTGTRDLALRAAHLSNRGGGRLGLAAPDAGRPTGNGGTSGIGVDDETTGTGDGRHLPGTTTGTGAAPLAQGRLTIAATLDNDGGRIMAGGAIDVTARAGLDNDGGHLGARRLDVSGGDLGNRKGEIKVAADARIAAGQLGNDAGLMYLAGPVTLDVLGFSNRAGTLLHSDKTDTRIRVKARLDNDGGILAGNGALQLQAGSINNRNGIIHAAGSAPTRIEVARTLDNTGGALAAAGATRVTAAALLNHGGRLQTSGPAGLSVAVEGTLDNRGGKLGSAAGLSLSAATLDNRSGVAHAQGDLRTRSERLDNRGGRLGSSARADIEASTLDNGGGRIQAGNDLIIKLSGVADNHRGLVLAGDGLMVNAAQIRNRDTQGADADKPLGLQGNTVELSAKHIDNTAGAIAAGRHIGIRDPGAHSVLDNTRGNVSSGGGIDIAINRVLNPAGTLLAGTSLNVTADRLGGDGSLLSKGDLSLILQQDFTLLKEVAANGRAFISTAGLLTNHSLLQAGELEVRGVNVNNTATGQMNGGRTTVVARDTLTNRGLIDGGQTRIEAGTLDNVGAGRIYGDQLALQAGTLNNREEADRAAVIAARLRLDIGARLIDNREQALIFSAGGGSDALNIGGTLDANHQASGRADLVRNDSATLESLGGLTIDTARLLNRNLHFATELAQVGGATRHLYIQPEDDPDKHNANGYRWESWSRAGRYRNKQTGEAVHAWTQYDVTQTVYETRVIESVPALIRSGGNMTLRGSELVNDKSRIIAGGTLHGDLDRLNNVAASGEHVTRQSGTSQYTYSKWRGGFKRYHQRKWDGKIAYTPADLVETIALNVSKVVQNAAGGDLNVDGRQMARQPITEVPADPQPFHRPATGDNASADRADAPTRIRTIEVETDVPANSLFRAAPQAGDYLVETDPRFADYRNWLSADYMLSQLGYEPASVHKRLGDGFYEQTLVRDQIGQLTGRRFLDGYASDEAQYRALLDAGSTYAKAWNLRPGVALSAAQMAQLTSDIVWLVERDVTLADGTPTRALVPQVYVRVKPGDLDARGTLLAAHAIDLDLKGDWVNSGTLAGRTALKLTAENLRNLGGRLSGDAVALSARTDIDNLGGVFAADSTLLVKAGRDLNVVSTTRSDAKQAGLSDFSRTNIDRVAGLYVTRPGGVLLASAGRDANLTAALVGNDGKDGQTAIVAGRDLTLGTVKVAGQENNVRNASNYLKQGDVQDLGTRIDTTGDARLQAGRDLTAIAANATSKKGALVAVAQRDVNILAGETSSNWSEGRQHKSRSLLGSSQKTTRNSLQASKAVSSTFSGNTVAVQGQNVSTTGSHVVSDARTAIAAKNDLTIQAAKETSSESHSKETRKSGFLYNGGVAFTVGSQMLSNDRKDVSTRAATSTVGSTKGNVTLVTGNHYQQIGSHVLAPEGDIDLHARKVDIVEARITGTSTRESQFRQSGLTVALTSPVISAVQTGQQMKSAASNTSDTRMKALAAATTGLAAVNAYDAVSADPKAAGGLNLSITAGSSKSDSKSTTTHDTAAGSIVAAGGNVHISATGQDSDLTVRGSTLSAGGNAHLKADGDINLLAGRNTVETQRNSSGSSAGMGVAMAIGQGGASLGITANVSRGKGKGEGQDVNWTNTHVNAGNRLTLESGGDTHLRGALARGKQVVADMGGNLNIESLQDTSTFKSKDSNVGGSVTVGTGFSASANVSKQKIDSGYASVTGQSRIAAGDGGFQIKIKGNTDLKGAAIASSEQAVKDGLNTLTTGTLTTGDIKNHAEYKASSVSLGGGYRVGNGGMKEIARHGDGPGAGGGVGTNQQGQAATGGQVPGTTLPTHRNFSATAPVALGASGKDSSTTRSGISGANITITDEAGQQAISDKSVDERMAELNRDVFTGQDGANTLKPIFNEQEIKAGFEMVGALQRETGTFLNNRAKEATAATLALEQELAKPEGERDPARLAALQQKLNDSAMWAPGGTGRRVLTALAAAAGGNVTGASAQFAQNLLVNYLQQQGAGYIGKLVKDGNLSEGSPAHAALHAIVACADSAAGNQNCGSGSLGAAASSLLTDLFNDNPDETPEQKEARRNLVTSLVAGIVLAGGQDVATAVNSAVSAVDNNWLTQSEVKEANKAIKACEEQGGDVQACKNQIVTAMNELDTVRDMDLFEGKRQIELEMKRMLSQAVNACGKDVWCLDQANQDILRWGKQQFQQLTATVRQVDAAGQLVTGGFYPDGVASAMWQGALGAAKDLPNKLDAVGNYLSEKGVTGVAADIAGGIKQSSIDFIDWLVSDLPYHSIERKVDEVLTLHAGDVGGIAFNTSAGTLVGFAGGKAVQLVGGKWVPLAGKALDDLMERQAFQALMRSGGVHGKDGLPLLDLKHLTNDQKRVMGELFGEHSVKNLFPNGEKLARLQGTGSKGIDDLYRTNRPDVDFVVVEYKFGTSKLGHTADGIQMSDDWLTGAKSNFDRILDSVGGDVAKARDIRKALDAGRVERWVVNTDPHGSVSVGIVDRMGKFIPKHEATLQILKGLK</sequence>
<feature type="region of interest" description="Disordered" evidence="1">
    <location>
        <begin position="2190"/>
        <end position="2213"/>
    </location>
</feature>
<gene>
    <name evidence="3" type="primary">fhaB_2</name>
    <name evidence="3" type="ORF">SAMEA3906487_02656</name>
</gene>
<dbReference type="SUPFAM" id="SSF51126">
    <property type="entry name" value="Pectin lyase-like"/>
    <property type="match status" value="1"/>
</dbReference>
<feature type="compositionally biased region" description="Low complexity" evidence="1">
    <location>
        <begin position="452"/>
        <end position="463"/>
    </location>
</feature>
<dbReference type="GeneID" id="56590089"/>
<feature type="region of interest" description="Disordered" evidence="1">
    <location>
        <begin position="1665"/>
        <end position="1686"/>
    </location>
</feature>
<dbReference type="OrthoDB" id="5666689at2"/>
<dbReference type="Pfam" id="PF13018">
    <property type="entry name" value="ESPR"/>
    <property type="match status" value="1"/>
</dbReference>
<dbReference type="SMART" id="SM00912">
    <property type="entry name" value="Haemagg_act"/>
    <property type="match status" value="1"/>
</dbReference>
<dbReference type="GO" id="GO:0003824">
    <property type="term" value="F:catalytic activity"/>
    <property type="evidence" value="ECO:0007669"/>
    <property type="project" value="UniProtKB-ARBA"/>
</dbReference>
<dbReference type="InterPro" id="IPR008619">
    <property type="entry name" value="Filamentous_hemagglutn_rpt"/>
</dbReference>
<keyword evidence="4" id="KW-1185">Reference proteome</keyword>
<evidence type="ECO:0000313" key="3">
    <source>
        <dbReference type="EMBL" id="SAI71178.1"/>
    </source>
</evidence>
<dbReference type="InterPro" id="IPR010069">
    <property type="entry name" value="CdiA_FHA1_rpt"/>
</dbReference>
<evidence type="ECO:0000256" key="1">
    <source>
        <dbReference type="SAM" id="MobiDB-lite"/>
    </source>
</evidence>
<dbReference type="Pfam" id="PF13332">
    <property type="entry name" value="Fil_haemagg_2"/>
    <property type="match status" value="2"/>
</dbReference>
<dbReference type="PATRIC" id="fig|123899.6.peg.2644"/>
<protein>
    <submittedName>
        <fullName evidence="3">Filamentous hemagglutinin/adhesin</fullName>
    </submittedName>
</protein>
<dbReference type="RefSeq" id="WP_063492060.1">
    <property type="nucleotide sequence ID" value="NZ_CP016340.1"/>
</dbReference>
<dbReference type="NCBIfam" id="TIGR01731">
    <property type="entry name" value="fil_hemag_20aa"/>
    <property type="match status" value="12"/>
</dbReference>